<accession>A0DX41</accession>
<feature type="region of interest" description="Disordered" evidence="1">
    <location>
        <begin position="236"/>
        <end position="263"/>
    </location>
</feature>
<protein>
    <recommendedName>
        <fullName evidence="4">RING-type domain-containing protein</fullName>
    </recommendedName>
</protein>
<keyword evidence="3" id="KW-1185">Reference proteome</keyword>
<proteinExistence type="predicted"/>
<dbReference type="InParanoid" id="A0DX41"/>
<dbReference type="EMBL" id="CT868629">
    <property type="protein sequence ID" value="CAK87608.1"/>
    <property type="molecule type" value="Genomic_DNA"/>
</dbReference>
<dbReference type="OrthoDB" id="292394at2759"/>
<reference evidence="2 3" key="1">
    <citation type="journal article" date="2006" name="Nature">
        <title>Global trends of whole-genome duplications revealed by the ciliate Paramecium tetraurelia.</title>
        <authorList>
            <consortium name="Genoscope"/>
            <person name="Aury J.-M."/>
            <person name="Jaillon O."/>
            <person name="Duret L."/>
            <person name="Noel B."/>
            <person name="Jubin C."/>
            <person name="Porcel B.M."/>
            <person name="Segurens B."/>
            <person name="Daubin V."/>
            <person name="Anthouard V."/>
            <person name="Aiach N."/>
            <person name="Arnaiz O."/>
            <person name="Billaut A."/>
            <person name="Beisson J."/>
            <person name="Blanc I."/>
            <person name="Bouhouche K."/>
            <person name="Camara F."/>
            <person name="Duharcourt S."/>
            <person name="Guigo R."/>
            <person name="Gogendeau D."/>
            <person name="Katinka M."/>
            <person name="Keller A.-M."/>
            <person name="Kissmehl R."/>
            <person name="Klotz C."/>
            <person name="Koll F."/>
            <person name="Le Moue A."/>
            <person name="Lepere C."/>
            <person name="Malinsky S."/>
            <person name="Nowacki M."/>
            <person name="Nowak J.K."/>
            <person name="Plattner H."/>
            <person name="Poulain J."/>
            <person name="Ruiz F."/>
            <person name="Serrano V."/>
            <person name="Zagulski M."/>
            <person name="Dessen P."/>
            <person name="Betermier M."/>
            <person name="Weissenbach J."/>
            <person name="Scarpelli C."/>
            <person name="Schachter V."/>
            <person name="Sperling L."/>
            <person name="Meyer E."/>
            <person name="Cohen J."/>
            <person name="Wincker P."/>
        </authorList>
    </citation>
    <scope>NUCLEOTIDE SEQUENCE [LARGE SCALE GENOMIC DNA]</scope>
    <source>
        <strain evidence="2 3">Stock d4-2</strain>
    </source>
</reference>
<name>A0DX41_PARTE</name>
<evidence type="ECO:0008006" key="4">
    <source>
        <dbReference type="Google" id="ProtNLM"/>
    </source>
</evidence>
<sequence>MQTCQLCLKNTALIQLICSHHICLKCTNKTKKLQQRYFFIVYLSKSQLQNKYWIQCSRCQKKTFSYDFSNLLIESHELSLLTDRSQHQFQLNEVKFYFNINLSTLQSQLIIEPQIFQRRRSMNAIELFTKNTSPIRKDKSKNPTQKLKQSIINVNKQNVLKSSTQLKNTSNKKPSHKRCQTGIVENKQVLNSMLNFKKLTKQKTSPIQKCNSIFDYLLSLSYQHTKTSDRKQFSLANSSKADNKKNTKSRCHSQISIQQKIKN</sequence>
<dbReference type="AlphaFoldDB" id="A0DX41"/>
<dbReference type="HOGENOM" id="CLU_1100276_0_0_1"/>
<dbReference type="RefSeq" id="XP_001455005.1">
    <property type="nucleotide sequence ID" value="XM_001454968.2"/>
</dbReference>
<dbReference type="KEGG" id="ptm:GSPATT00021240001"/>
<dbReference type="OMA" id="PQIFQRR"/>
<dbReference type="Proteomes" id="UP000000600">
    <property type="component" value="Unassembled WGS sequence"/>
</dbReference>
<evidence type="ECO:0000256" key="1">
    <source>
        <dbReference type="SAM" id="MobiDB-lite"/>
    </source>
</evidence>
<evidence type="ECO:0000313" key="3">
    <source>
        <dbReference type="Proteomes" id="UP000000600"/>
    </source>
</evidence>
<feature type="compositionally biased region" description="Polar residues" evidence="1">
    <location>
        <begin position="252"/>
        <end position="263"/>
    </location>
</feature>
<evidence type="ECO:0000313" key="2">
    <source>
        <dbReference type="EMBL" id="CAK87608.1"/>
    </source>
</evidence>
<gene>
    <name evidence="2" type="ORF">GSPATT00021240001</name>
</gene>
<dbReference type="GeneID" id="5040790"/>
<organism evidence="2 3">
    <name type="scientific">Paramecium tetraurelia</name>
    <dbReference type="NCBI Taxonomy" id="5888"/>
    <lineage>
        <taxon>Eukaryota</taxon>
        <taxon>Sar</taxon>
        <taxon>Alveolata</taxon>
        <taxon>Ciliophora</taxon>
        <taxon>Intramacronucleata</taxon>
        <taxon>Oligohymenophorea</taxon>
        <taxon>Peniculida</taxon>
        <taxon>Parameciidae</taxon>
        <taxon>Paramecium</taxon>
    </lineage>
</organism>